<comment type="caution">
    <text evidence="1">The sequence shown here is derived from an EMBL/GenBank/DDBJ whole genome shotgun (WGS) entry which is preliminary data.</text>
</comment>
<proteinExistence type="predicted"/>
<organism evidence="1 2">
    <name type="scientific">Gossypium australe</name>
    <dbReference type="NCBI Taxonomy" id="47621"/>
    <lineage>
        <taxon>Eukaryota</taxon>
        <taxon>Viridiplantae</taxon>
        <taxon>Streptophyta</taxon>
        <taxon>Embryophyta</taxon>
        <taxon>Tracheophyta</taxon>
        <taxon>Spermatophyta</taxon>
        <taxon>Magnoliopsida</taxon>
        <taxon>eudicotyledons</taxon>
        <taxon>Gunneridae</taxon>
        <taxon>Pentapetalae</taxon>
        <taxon>rosids</taxon>
        <taxon>malvids</taxon>
        <taxon>Malvales</taxon>
        <taxon>Malvaceae</taxon>
        <taxon>Malvoideae</taxon>
        <taxon>Gossypium</taxon>
    </lineage>
</organism>
<gene>
    <name evidence="1" type="ORF">EPI10_021000</name>
</gene>
<dbReference type="OrthoDB" id="1934635at2759"/>
<reference evidence="2" key="1">
    <citation type="journal article" date="2019" name="Plant Biotechnol. J.">
        <title>Genome sequencing of the Australian wild diploid species Gossypium australe highlights disease resistance and delayed gland morphogenesis.</title>
        <authorList>
            <person name="Cai Y."/>
            <person name="Cai X."/>
            <person name="Wang Q."/>
            <person name="Wang P."/>
            <person name="Zhang Y."/>
            <person name="Cai C."/>
            <person name="Xu Y."/>
            <person name="Wang K."/>
            <person name="Zhou Z."/>
            <person name="Wang C."/>
            <person name="Geng S."/>
            <person name="Li B."/>
            <person name="Dong Q."/>
            <person name="Hou Y."/>
            <person name="Wang H."/>
            <person name="Ai P."/>
            <person name="Liu Z."/>
            <person name="Yi F."/>
            <person name="Sun M."/>
            <person name="An G."/>
            <person name="Cheng J."/>
            <person name="Zhang Y."/>
            <person name="Shi Q."/>
            <person name="Xie Y."/>
            <person name="Shi X."/>
            <person name="Chang Y."/>
            <person name="Huang F."/>
            <person name="Chen Y."/>
            <person name="Hong S."/>
            <person name="Mi L."/>
            <person name="Sun Q."/>
            <person name="Zhang L."/>
            <person name="Zhou B."/>
            <person name="Peng R."/>
            <person name="Zhang X."/>
            <person name="Liu F."/>
        </authorList>
    </citation>
    <scope>NUCLEOTIDE SEQUENCE [LARGE SCALE GENOMIC DNA]</scope>
    <source>
        <strain evidence="2">cv. PA1801</strain>
    </source>
</reference>
<name>A0A5B6WHA7_9ROSI</name>
<evidence type="ECO:0000313" key="1">
    <source>
        <dbReference type="EMBL" id="KAA3480578.1"/>
    </source>
</evidence>
<protein>
    <submittedName>
        <fullName evidence="1">Transposon Ty3-I Gag-Pol polyprotein</fullName>
    </submittedName>
</protein>
<keyword evidence="2" id="KW-1185">Reference proteome</keyword>
<dbReference type="EMBL" id="SMMG02000003">
    <property type="protein sequence ID" value="KAA3480578.1"/>
    <property type="molecule type" value="Genomic_DNA"/>
</dbReference>
<evidence type="ECO:0000313" key="2">
    <source>
        <dbReference type="Proteomes" id="UP000325315"/>
    </source>
</evidence>
<accession>A0A5B6WHA7</accession>
<sequence>MSVLAKASDVRKALTLRQSLLVLMYKENLFTTNELTENLPSSIVSLLQDFQDVFSKETLSGLPPLRGIEHQIDSCPELLFQTDQPIGRIPKRLRNYNGK</sequence>
<dbReference type="Proteomes" id="UP000325315">
    <property type="component" value="Unassembled WGS sequence"/>
</dbReference>
<dbReference type="AlphaFoldDB" id="A0A5B6WHA7"/>